<dbReference type="PROSITE" id="PS51329">
    <property type="entry name" value="C_CAP_COFACTOR_C"/>
    <property type="match status" value="1"/>
</dbReference>
<dbReference type="EMBL" id="JAPEUY010000015">
    <property type="protein sequence ID" value="KAJ4365641.1"/>
    <property type="molecule type" value="Genomic_DNA"/>
</dbReference>
<reference evidence="8" key="1">
    <citation type="submission" date="2022-10" db="EMBL/GenBank/DDBJ databases">
        <title>Tapping the CABI collections for fungal endophytes: first genome assemblies for Collariella, Neodidymelliopsis, Ascochyta clinopodiicola, Didymella pomorum, Didymosphaeria variabile, Neocosmospora piperis and Neocucurbitaria cava.</title>
        <authorList>
            <person name="Hill R."/>
        </authorList>
    </citation>
    <scope>NUCLEOTIDE SEQUENCE</scope>
    <source>
        <strain evidence="8">IMI 356814</strain>
    </source>
</reference>
<accession>A0A9W8Y4S0</accession>
<dbReference type="InterPro" id="IPR038397">
    <property type="entry name" value="TBCC_N_sf"/>
</dbReference>
<evidence type="ECO:0000256" key="1">
    <source>
        <dbReference type="ARBA" id="ARBA00004496"/>
    </source>
</evidence>
<dbReference type="GO" id="GO:0007023">
    <property type="term" value="P:post-chaperonin tubulin folding pathway"/>
    <property type="evidence" value="ECO:0007669"/>
    <property type="project" value="InterPro"/>
</dbReference>
<dbReference type="Gene3D" id="2.160.20.70">
    <property type="match status" value="1"/>
</dbReference>
<dbReference type="GO" id="GO:0005737">
    <property type="term" value="C:cytoplasm"/>
    <property type="evidence" value="ECO:0007669"/>
    <property type="project" value="UniProtKB-SubCell"/>
</dbReference>
<dbReference type="GO" id="GO:0015631">
    <property type="term" value="F:tubulin binding"/>
    <property type="evidence" value="ECO:0007669"/>
    <property type="project" value="InterPro"/>
</dbReference>
<comment type="subcellular location">
    <subcellularLocation>
        <location evidence="1">Cytoplasm</location>
    </subcellularLocation>
</comment>
<dbReference type="FunFam" id="1.20.58.1250:FF:000002">
    <property type="entry name" value="Tubulin-specific chaperone c, putative"/>
    <property type="match status" value="1"/>
</dbReference>
<dbReference type="InterPro" id="IPR017901">
    <property type="entry name" value="C-CAP_CF_C-like"/>
</dbReference>
<dbReference type="InterPro" id="IPR012945">
    <property type="entry name" value="Tubulin-bd_cofactor_C_dom"/>
</dbReference>
<dbReference type="AlphaFoldDB" id="A0A9W8Y4S0"/>
<comment type="caution">
    <text evidence="8">The sequence shown here is derived from an EMBL/GenBank/DDBJ whole genome shotgun (WGS) entry which is preliminary data.</text>
</comment>
<keyword evidence="4" id="KW-0007">Acetylation</keyword>
<dbReference type="PANTHER" id="PTHR15139:SF0">
    <property type="entry name" value="TUBULIN-SPECIFIC CHAPERONE C"/>
    <property type="match status" value="1"/>
</dbReference>
<comment type="similarity">
    <text evidence="2">Belongs to the TBCC family.</text>
</comment>
<evidence type="ECO:0000313" key="8">
    <source>
        <dbReference type="EMBL" id="KAJ4365641.1"/>
    </source>
</evidence>
<evidence type="ECO:0000313" key="9">
    <source>
        <dbReference type="Proteomes" id="UP001140560"/>
    </source>
</evidence>
<evidence type="ECO:0000256" key="4">
    <source>
        <dbReference type="ARBA" id="ARBA00022990"/>
    </source>
</evidence>
<name>A0A9W8Y4S0_9PLEO</name>
<protein>
    <recommendedName>
        <fullName evidence="7">C-CAP/cofactor C-like domain-containing protein</fullName>
    </recommendedName>
</protein>
<dbReference type="GO" id="GO:0007021">
    <property type="term" value="P:tubulin complex assembly"/>
    <property type="evidence" value="ECO:0007669"/>
    <property type="project" value="TreeGrafter"/>
</dbReference>
<evidence type="ECO:0000256" key="2">
    <source>
        <dbReference type="ARBA" id="ARBA00008848"/>
    </source>
</evidence>
<keyword evidence="9" id="KW-1185">Reference proteome</keyword>
<evidence type="ECO:0000256" key="6">
    <source>
        <dbReference type="SAM" id="MobiDB-lite"/>
    </source>
</evidence>
<dbReference type="Proteomes" id="UP001140560">
    <property type="component" value="Unassembled WGS sequence"/>
</dbReference>
<dbReference type="Pfam" id="PF07986">
    <property type="entry name" value="TBCC"/>
    <property type="match status" value="1"/>
</dbReference>
<dbReference type="Pfam" id="PF16752">
    <property type="entry name" value="TBCC_N"/>
    <property type="match status" value="1"/>
</dbReference>
<proteinExistence type="inferred from homology"/>
<comment type="subunit">
    <text evidence="5">Supercomplex made of cofactors A to E. Cofactors A and D function by capturing and stabilizing tubulin in a quasi-native conformation. Cofactor E binds to the cofactor D-tubulin complex; interaction with cofactor C then causes the release of tubulin polypeptides that are committed to the native state.</text>
</comment>
<feature type="compositionally biased region" description="Low complexity" evidence="6">
    <location>
        <begin position="121"/>
        <end position="136"/>
    </location>
</feature>
<feature type="domain" description="C-CAP/cofactor C-like" evidence="7">
    <location>
        <begin position="174"/>
        <end position="328"/>
    </location>
</feature>
<evidence type="ECO:0000256" key="5">
    <source>
        <dbReference type="ARBA" id="ARBA00026055"/>
    </source>
</evidence>
<dbReference type="InterPro" id="IPR031925">
    <property type="entry name" value="TBCC_N"/>
</dbReference>
<dbReference type="InterPro" id="IPR016098">
    <property type="entry name" value="CAP/MinC_C"/>
</dbReference>
<feature type="region of interest" description="Disordered" evidence="6">
    <location>
        <begin position="116"/>
        <end position="174"/>
    </location>
</feature>
<evidence type="ECO:0000256" key="3">
    <source>
        <dbReference type="ARBA" id="ARBA00022490"/>
    </source>
</evidence>
<dbReference type="OrthoDB" id="194775at2759"/>
<organism evidence="8 9">
    <name type="scientific">Neocucurbitaria cava</name>
    <dbReference type="NCBI Taxonomy" id="798079"/>
    <lineage>
        <taxon>Eukaryota</taxon>
        <taxon>Fungi</taxon>
        <taxon>Dikarya</taxon>
        <taxon>Ascomycota</taxon>
        <taxon>Pezizomycotina</taxon>
        <taxon>Dothideomycetes</taxon>
        <taxon>Pleosporomycetidae</taxon>
        <taxon>Pleosporales</taxon>
        <taxon>Pleosporineae</taxon>
        <taxon>Cucurbitariaceae</taxon>
        <taxon>Neocucurbitaria</taxon>
    </lineage>
</organism>
<sequence length="372" mass="40942">MATSPASTETGLKERFFRYFQHEVTALQEQMERLNQMSISGGERTDAVDHCLAGINRLSHEVKDASNYIPAYDQRTYSEAIKALSEKLQNTRNAFNPPKKFQFKSRKTVASAISVNNAPVPTSDTANTNSSSAPTPLANPPPKEEKQQQQQQQEAPADNVEEDGIDGIKADNMGIRRPSFSHATKITISNHSSLHIIVPPSASHATSSGTLSHLRGCVVDLSAATTTEAPSAAFAALYLKHIKDSLIICGQIAGAIHITDVSNSIIVTSCRQFRMHDSKNVEVYLHSASRPIFEDCEGLRFAPLPDVYMTAETRQAANQWDQIDDFKWLKAEPSPHFTLLPEAQRVQGEVWTEKVGSGRTSLDDTLKAVRVQ</sequence>
<dbReference type="PANTHER" id="PTHR15139">
    <property type="entry name" value="TUBULIN FOLDING COFACTOR C"/>
    <property type="match status" value="1"/>
</dbReference>
<dbReference type="Gene3D" id="1.20.58.1250">
    <property type="entry name" value="Tubulin Binding Cofactor C, N-terminal domain"/>
    <property type="match status" value="1"/>
</dbReference>
<dbReference type="InterPro" id="IPR027684">
    <property type="entry name" value="TBCC"/>
</dbReference>
<evidence type="ECO:0000259" key="7">
    <source>
        <dbReference type="PROSITE" id="PS51329"/>
    </source>
</evidence>
<gene>
    <name evidence="8" type="ORF">N0V83_008261</name>
</gene>
<keyword evidence="3" id="KW-0963">Cytoplasm</keyword>